<dbReference type="Proteomes" id="UP001281761">
    <property type="component" value="Unassembled WGS sequence"/>
</dbReference>
<evidence type="ECO:0000313" key="3">
    <source>
        <dbReference type="Proteomes" id="UP001281761"/>
    </source>
</evidence>
<name>A0ABQ9X406_9EUKA</name>
<gene>
    <name evidence="2" type="ORF">BLNAU_18548</name>
</gene>
<sequence>MVPPSKRLSPSTCDNNCPVILLGRFQVIGRSCPRRIPIEETQQSRSLVAAFVSNLRGELLRIKHCGQAQFDNLVKVVDVNALGIEKKMGRRQQVQRSAPSSQIFHLSSAHQTH</sequence>
<accession>A0ABQ9X406</accession>
<proteinExistence type="predicted"/>
<reference evidence="2 3" key="1">
    <citation type="journal article" date="2022" name="bioRxiv">
        <title>Genomics of Preaxostyla Flagellates Illuminates Evolutionary Transitions and the Path Towards Mitochondrial Loss.</title>
        <authorList>
            <person name="Novak L.V.F."/>
            <person name="Treitli S.C."/>
            <person name="Pyrih J."/>
            <person name="Halakuc P."/>
            <person name="Pipaliya S.V."/>
            <person name="Vacek V."/>
            <person name="Brzon O."/>
            <person name="Soukal P."/>
            <person name="Eme L."/>
            <person name="Dacks J.B."/>
            <person name="Karnkowska A."/>
            <person name="Elias M."/>
            <person name="Hampl V."/>
        </authorList>
    </citation>
    <scope>NUCLEOTIDE SEQUENCE [LARGE SCALE GENOMIC DNA]</scope>
    <source>
        <strain evidence="2">NAU3</strain>
        <tissue evidence="2">Gut</tissue>
    </source>
</reference>
<feature type="compositionally biased region" description="Polar residues" evidence="1">
    <location>
        <begin position="92"/>
        <end position="113"/>
    </location>
</feature>
<feature type="region of interest" description="Disordered" evidence="1">
    <location>
        <begin position="90"/>
        <end position="113"/>
    </location>
</feature>
<evidence type="ECO:0000313" key="2">
    <source>
        <dbReference type="EMBL" id="KAK2946506.1"/>
    </source>
</evidence>
<dbReference type="EMBL" id="JARBJD010000226">
    <property type="protein sequence ID" value="KAK2946506.1"/>
    <property type="molecule type" value="Genomic_DNA"/>
</dbReference>
<protein>
    <submittedName>
        <fullName evidence="2">Uncharacterized protein</fullName>
    </submittedName>
</protein>
<keyword evidence="3" id="KW-1185">Reference proteome</keyword>
<evidence type="ECO:0000256" key="1">
    <source>
        <dbReference type="SAM" id="MobiDB-lite"/>
    </source>
</evidence>
<comment type="caution">
    <text evidence="2">The sequence shown here is derived from an EMBL/GenBank/DDBJ whole genome shotgun (WGS) entry which is preliminary data.</text>
</comment>
<organism evidence="2 3">
    <name type="scientific">Blattamonas nauphoetae</name>
    <dbReference type="NCBI Taxonomy" id="2049346"/>
    <lineage>
        <taxon>Eukaryota</taxon>
        <taxon>Metamonada</taxon>
        <taxon>Preaxostyla</taxon>
        <taxon>Oxymonadida</taxon>
        <taxon>Blattamonas</taxon>
    </lineage>
</organism>